<name>A0A266NB27_9PSED</name>
<organism evidence="1 2">
    <name type="scientific">Pseudomonas lundensis</name>
    <dbReference type="NCBI Taxonomy" id="86185"/>
    <lineage>
        <taxon>Bacteria</taxon>
        <taxon>Pseudomonadati</taxon>
        <taxon>Pseudomonadota</taxon>
        <taxon>Gammaproteobacteria</taxon>
        <taxon>Pseudomonadales</taxon>
        <taxon>Pseudomonadaceae</taxon>
        <taxon>Pseudomonas</taxon>
    </lineage>
</organism>
<protein>
    <submittedName>
        <fullName evidence="1">Uncharacterized protein</fullName>
    </submittedName>
</protein>
<gene>
    <name evidence="1" type="ORF">CJF39_09795</name>
</gene>
<evidence type="ECO:0000313" key="2">
    <source>
        <dbReference type="Proteomes" id="UP000215788"/>
    </source>
</evidence>
<evidence type="ECO:0000313" key="1">
    <source>
        <dbReference type="EMBL" id="OZY59610.1"/>
    </source>
</evidence>
<dbReference type="Proteomes" id="UP000215788">
    <property type="component" value="Unassembled WGS sequence"/>
</dbReference>
<dbReference type="OrthoDB" id="6937788at2"/>
<proteinExistence type="predicted"/>
<dbReference type="NCBIfam" id="NF040643">
    <property type="entry name" value="S6_alt_immun"/>
    <property type="match status" value="1"/>
</dbReference>
<accession>A0A266NB27</accession>
<dbReference type="InterPro" id="IPR049810">
    <property type="entry name" value="S6_alt_immun-like"/>
</dbReference>
<dbReference type="AlphaFoldDB" id="A0A266NB27"/>
<sequence length="83" mass="9020">MVFIAISGFYPEPNPDDSLQYKKSVPQELEPAILAAMGWTTLGDVPEGEHELTPDQSIAAMAILGDPLNSELVYFLGLRSSLL</sequence>
<comment type="caution">
    <text evidence="1">The sequence shown here is derived from an EMBL/GenBank/DDBJ whole genome shotgun (WGS) entry which is preliminary data.</text>
</comment>
<reference evidence="1 2" key="1">
    <citation type="submission" date="2017-08" db="EMBL/GenBank/DDBJ databases">
        <title>Genomic and metabolic characterisation of spoilage-associated Pseudomonas species.</title>
        <authorList>
            <person name="Stanborough T."/>
            <person name="Fegan N."/>
            <person name="Powell S.M."/>
            <person name="Singh T."/>
            <person name="Tamplin M.L."/>
            <person name="Chandry P.S."/>
        </authorList>
    </citation>
    <scope>NUCLEOTIDE SEQUENCE [LARGE SCALE GENOMIC DNA]</scope>
    <source>
        <strain evidence="1 2">L1802</strain>
    </source>
</reference>
<dbReference type="RefSeq" id="WP_094993232.1">
    <property type="nucleotide sequence ID" value="NZ_NQKI01000012.1"/>
</dbReference>
<dbReference type="EMBL" id="NQKI01000012">
    <property type="protein sequence ID" value="OZY59610.1"/>
    <property type="molecule type" value="Genomic_DNA"/>
</dbReference>